<dbReference type="EMBL" id="JBEFKJ010000010">
    <property type="protein sequence ID" value="KAL2043964.1"/>
    <property type="molecule type" value="Genomic_DNA"/>
</dbReference>
<proteinExistence type="predicted"/>
<evidence type="ECO:0000313" key="3">
    <source>
        <dbReference type="EMBL" id="KAL2043964.1"/>
    </source>
</evidence>
<dbReference type="SUPFAM" id="SSF51197">
    <property type="entry name" value="Clavaminate synthase-like"/>
    <property type="match status" value="1"/>
</dbReference>
<dbReference type="Proteomes" id="UP001590950">
    <property type="component" value="Unassembled WGS sequence"/>
</dbReference>
<evidence type="ECO:0000259" key="2">
    <source>
        <dbReference type="Pfam" id="PF13532"/>
    </source>
</evidence>
<dbReference type="Gene3D" id="2.60.120.590">
    <property type="entry name" value="Alpha-ketoglutarate-dependent dioxygenase AlkB-like"/>
    <property type="match status" value="1"/>
</dbReference>
<dbReference type="InterPro" id="IPR027450">
    <property type="entry name" value="AlkB-like"/>
</dbReference>
<dbReference type="PANTHER" id="PTHR31573:SF4">
    <property type="entry name" value="FE2OG DIOXYGENASE DOMAIN-CONTAINING PROTEIN"/>
    <property type="match status" value="1"/>
</dbReference>
<dbReference type="PANTHER" id="PTHR31573">
    <property type="entry name" value="ALPHA-KETOGLUTARATE-DEPENDENT DIOXYGENASE ALKB HOMOLOG 2"/>
    <property type="match status" value="1"/>
</dbReference>
<feature type="domain" description="Alpha-ketoglutarate-dependent dioxygenase AlkB-like" evidence="2">
    <location>
        <begin position="615"/>
        <end position="812"/>
    </location>
</feature>
<keyword evidence="4" id="KW-1185">Reference proteome</keyword>
<name>A0ABR4ADR4_9LECA</name>
<feature type="compositionally biased region" description="Basic residues" evidence="1">
    <location>
        <begin position="209"/>
        <end position="222"/>
    </location>
</feature>
<feature type="region of interest" description="Disordered" evidence="1">
    <location>
        <begin position="209"/>
        <end position="236"/>
    </location>
</feature>
<protein>
    <recommendedName>
        <fullName evidence="2">Alpha-ketoglutarate-dependent dioxygenase AlkB-like domain-containing protein</fullName>
    </recommendedName>
</protein>
<sequence length="886" mass="97194">MAQSAETNLSRPVRRTARKPAAQTPTSHVSRVSKRKASELHVHRKPVTRGPVPPQRGPISAPVASETKASSLGPSENSAIHDSAPSEDDPLSAPKVLKRKASQLDLAGDFTVPGAQNSAQLQLDARKVRAPARTNANSSASNLSLISTLRLSRASSAAFAAHCTNVPVPNVAQANAVSSQVSSNGACPTAPASPDLLTIPPVATAIPNKKRKTTRTFPKSRSKLLPPPVDTRPMPWGDPQVWAETRTDLCETLPYFNQNQGATSYLNGVVRGMLQDHDGGERSLVEEELVITRCSGGLGTDDNGQTCQVSDHDANAASIACFSNNMRSKQPLMLILGSNNKQCPAKIPHRYCVMAPFHVTDVWDEKSYGKIAVKVRLEKTDLQHKSWWAAENSGSSPGTLEITKDKAPRAACVVCHQERPQIFAEGWICLNRHCSSFWSLDGCEIAHGLKLTYNPVFLAERTIFDGFLPPFLSVPKPVQATGQHDRLFSVTRQCWRGVVCTKCGRCNSRRDWDAWRCRSEGCDFEWRLPRDIIPASAVMGDLKFGFQGHAICDDEVLDSRIKIAEERLGFWRVIRYEIMPGMVISHFCANDVINGKPGGADDIFGILQQGQLNLERQVMDSSVVLGQLTRHFSANVGLPYKYIVGQKESISFSDAPAACTEAIRRMTWAAKHIVGDGLQEFNELLAVGYFQGTKMGYHDDGENTLGASVASWSLGGPSGFNFRVKDKFYSGFRSPGQKNYDSTLPVIGLCYKPEMRKAINQNADLTNQTKLDKAAKSALSGIKKSPTFLKMKLRHGDFMVMHGADMQKYTEHESVPSDMLRFALTARHVKPDMIDVGQHHKGVLNLDPMNPYDGDPELYEQYRREQAAILAAAGARRRGAVDAAIT</sequence>
<evidence type="ECO:0000256" key="1">
    <source>
        <dbReference type="SAM" id="MobiDB-lite"/>
    </source>
</evidence>
<comment type="caution">
    <text evidence="3">The sequence shown here is derived from an EMBL/GenBank/DDBJ whole genome shotgun (WGS) entry which is preliminary data.</text>
</comment>
<dbReference type="InterPro" id="IPR032852">
    <property type="entry name" value="ALKBH2"/>
</dbReference>
<accession>A0ABR4ADR4</accession>
<dbReference type="Pfam" id="PF13532">
    <property type="entry name" value="2OG-FeII_Oxy_2"/>
    <property type="match status" value="1"/>
</dbReference>
<feature type="compositionally biased region" description="Polar residues" evidence="1">
    <location>
        <begin position="67"/>
        <end position="80"/>
    </location>
</feature>
<gene>
    <name evidence="3" type="ORF">N7G274_003484</name>
</gene>
<feature type="region of interest" description="Disordered" evidence="1">
    <location>
        <begin position="1"/>
        <end position="92"/>
    </location>
</feature>
<reference evidence="3 4" key="1">
    <citation type="submission" date="2024-09" db="EMBL/GenBank/DDBJ databases">
        <title>Rethinking Asexuality: The Enigmatic Case of Functional Sexual Genes in Lepraria (Stereocaulaceae).</title>
        <authorList>
            <person name="Doellman M."/>
            <person name="Sun Y."/>
            <person name="Barcenas-Pena A."/>
            <person name="Lumbsch H.T."/>
            <person name="Grewe F."/>
        </authorList>
    </citation>
    <scope>NUCLEOTIDE SEQUENCE [LARGE SCALE GENOMIC DNA]</scope>
    <source>
        <strain evidence="3 4">Mercado 3170</strain>
    </source>
</reference>
<organism evidence="3 4">
    <name type="scientific">Stereocaulon virgatum</name>
    <dbReference type="NCBI Taxonomy" id="373712"/>
    <lineage>
        <taxon>Eukaryota</taxon>
        <taxon>Fungi</taxon>
        <taxon>Dikarya</taxon>
        <taxon>Ascomycota</taxon>
        <taxon>Pezizomycotina</taxon>
        <taxon>Lecanoromycetes</taxon>
        <taxon>OSLEUM clade</taxon>
        <taxon>Lecanoromycetidae</taxon>
        <taxon>Lecanorales</taxon>
        <taxon>Lecanorineae</taxon>
        <taxon>Stereocaulaceae</taxon>
        <taxon>Stereocaulon</taxon>
    </lineage>
</organism>
<feature type="compositionally biased region" description="Polar residues" evidence="1">
    <location>
        <begin position="1"/>
        <end position="10"/>
    </location>
</feature>
<evidence type="ECO:0000313" key="4">
    <source>
        <dbReference type="Proteomes" id="UP001590950"/>
    </source>
</evidence>
<dbReference type="InterPro" id="IPR037151">
    <property type="entry name" value="AlkB-like_sf"/>
</dbReference>